<dbReference type="KEGG" id="tpla:ElP_61660"/>
<sequence>MLIGARILADCRAASHLLPMVLYHHERFDGAGYPLGLRGEAIPLSARILAVADSYDAMRTSRVYRSALPPRQIEQILDRGRDGQWDGGVIDAFFRARDRIAAIYDQGEESTSCWSFEGVLRRVGVGGGADAGPPDPGVAADPASLIGPLPISPSLSTT</sequence>
<dbReference type="PANTHER" id="PTHR45228">
    <property type="entry name" value="CYCLIC DI-GMP PHOSPHODIESTERASE TM_0186-RELATED"/>
    <property type="match status" value="1"/>
</dbReference>
<evidence type="ECO:0000259" key="2">
    <source>
        <dbReference type="PROSITE" id="PS51832"/>
    </source>
</evidence>
<dbReference type="InterPro" id="IPR003607">
    <property type="entry name" value="HD/PDEase_dom"/>
</dbReference>
<dbReference type="InterPro" id="IPR037522">
    <property type="entry name" value="HD_GYP_dom"/>
</dbReference>
<feature type="domain" description="HD-GYP" evidence="2">
    <location>
        <begin position="1"/>
        <end position="109"/>
    </location>
</feature>
<evidence type="ECO:0000313" key="3">
    <source>
        <dbReference type="EMBL" id="QDV38215.1"/>
    </source>
</evidence>
<keyword evidence="3" id="KW-0378">Hydrolase</keyword>
<keyword evidence="4" id="KW-1185">Reference proteome</keyword>
<gene>
    <name evidence="3" type="primary">rpfG_3</name>
    <name evidence="3" type="ORF">ElP_61660</name>
</gene>
<protein>
    <submittedName>
        <fullName evidence="3">Cyclic di-GMP phosphodiesterase response regulator RpfG</fullName>
        <ecNumber evidence="3">3.1.4.52</ecNumber>
    </submittedName>
</protein>
<dbReference type="Proteomes" id="UP000317835">
    <property type="component" value="Chromosome"/>
</dbReference>
<dbReference type="Pfam" id="PF13487">
    <property type="entry name" value="HD_5"/>
    <property type="match status" value="1"/>
</dbReference>
<dbReference type="SUPFAM" id="SSF109604">
    <property type="entry name" value="HD-domain/PDEase-like"/>
    <property type="match status" value="1"/>
</dbReference>
<evidence type="ECO:0000256" key="1">
    <source>
        <dbReference type="SAM" id="MobiDB-lite"/>
    </source>
</evidence>
<name>A0A518HBI0_9BACT</name>
<evidence type="ECO:0000313" key="4">
    <source>
        <dbReference type="Proteomes" id="UP000317835"/>
    </source>
</evidence>
<organism evidence="3 4">
    <name type="scientific">Tautonia plasticadhaerens</name>
    <dbReference type="NCBI Taxonomy" id="2527974"/>
    <lineage>
        <taxon>Bacteria</taxon>
        <taxon>Pseudomonadati</taxon>
        <taxon>Planctomycetota</taxon>
        <taxon>Planctomycetia</taxon>
        <taxon>Isosphaerales</taxon>
        <taxon>Isosphaeraceae</taxon>
        <taxon>Tautonia</taxon>
    </lineage>
</organism>
<reference evidence="3 4" key="1">
    <citation type="submission" date="2019-02" db="EMBL/GenBank/DDBJ databases">
        <title>Deep-cultivation of Planctomycetes and their phenomic and genomic characterization uncovers novel biology.</title>
        <authorList>
            <person name="Wiegand S."/>
            <person name="Jogler M."/>
            <person name="Boedeker C."/>
            <person name="Pinto D."/>
            <person name="Vollmers J."/>
            <person name="Rivas-Marin E."/>
            <person name="Kohn T."/>
            <person name="Peeters S.H."/>
            <person name="Heuer A."/>
            <person name="Rast P."/>
            <person name="Oberbeckmann S."/>
            <person name="Bunk B."/>
            <person name="Jeske O."/>
            <person name="Meyerdierks A."/>
            <person name="Storesund J.E."/>
            <person name="Kallscheuer N."/>
            <person name="Luecker S."/>
            <person name="Lage O.M."/>
            <person name="Pohl T."/>
            <person name="Merkel B.J."/>
            <person name="Hornburger P."/>
            <person name="Mueller R.-W."/>
            <person name="Bruemmer F."/>
            <person name="Labrenz M."/>
            <person name="Spormann A.M."/>
            <person name="Op den Camp H."/>
            <person name="Overmann J."/>
            <person name="Amann R."/>
            <person name="Jetten M.S.M."/>
            <person name="Mascher T."/>
            <person name="Medema M.H."/>
            <person name="Devos D.P."/>
            <person name="Kaster A.-K."/>
            <person name="Ovreas L."/>
            <person name="Rohde M."/>
            <person name="Galperin M.Y."/>
            <person name="Jogler C."/>
        </authorList>
    </citation>
    <scope>NUCLEOTIDE SEQUENCE [LARGE SCALE GENOMIC DNA]</scope>
    <source>
        <strain evidence="3 4">ElP</strain>
    </source>
</reference>
<dbReference type="GO" id="GO:0071111">
    <property type="term" value="F:cyclic-guanylate-specific phosphodiesterase activity"/>
    <property type="evidence" value="ECO:0007669"/>
    <property type="project" value="UniProtKB-EC"/>
</dbReference>
<feature type="region of interest" description="Disordered" evidence="1">
    <location>
        <begin position="127"/>
        <end position="158"/>
    </location>
</feature>
<dbReference type="EMBL" id="CP036426">
    <property type="protein sequence ID" value="QDV38215.1"/>
    <property type="molecule type" value="Genomic_DNA"/>
</dbReference>
<dbReference type="EC" id="3.1.4.52" evidence="3"/>
<accession>A0A518HBI0</accession>
<dbReference type="InterPro" id="IPR052020">
    <property type="entry name" value="Cyclic_di-GMP/3'3'-cGAMP_PDE"/>
</dbReference>
<dbReference type="Gene3D" id="1.10.3210.10">
    <property type="entry name" value="Hypothetical protein af1432"/>
    <property type="match status" value="1"/>
</dbReference>
<dbReference type="AlphaFoldDB" id="A0A518HBI0"/>
<dbReference type="PANTHER" id="PTHR45228:SF1">
    <property type="entry name" value="CYCLIC DI-GMP PHOSPHODIESTERASE TM_0186"/>
    <property type="match status" value="1"/>
</dbReference>
<dbReference type="CDD" id="cd00077">
    <property type="entry name" value="HDc"/>
    <property type="match status" value="1"/>
</dbReference>
<dbReference type="PROSITE" id="PS51832">
    <property type="entry name" value="HD_GYP"/>
    <property type="match status" value="1"/>
</dbReference>
<proteinExistence type="predicted"/>